<evidence type="ECO:0000256" key="5">
    <source>
        <dbReference type="ARBA" id="ARBA00022764"/>
    </source>
</evidence>
<dbReference type="Gene3D" id="3.40.190.10">
    <property type="entry name" value="Periplasmic binding protein-like II"/>
    <property type="match status" value="2"/>
</dbReference>
<name>A0A560KXR8_9BRAD</name>
<dbReference type="STRING" id="1755647.AS156_03805"/>
<keyword evidence="9" id="KW-1185">Reference proteome</keyword>
<evidence type="ECO:0000259" key="7">
    <source>
        <dbReference type="SMART" id="SM00062"/>
    </source>
</evidence>
<dbReference type="SMART" id="SM00062">
    <property type="entry name" value="PBPb"/>
    <property type="match status" value="1"/>
</dbReference>
<sequence length="323" mass="35208">MHRARWRPIRAEGPHLSTCLLSACLLSACLLVASLLGGPATAQPAGEGLSPTLANIKATHMVRIGYRESSPPFSFLDHSNRPIGYSLELCDAIVDEIGAEVDDADLKIDYVKVTSDDRIPAIVDKKIDLECGSTTANSERGKQVAFSPLMFVAGTKLMVPKASSVNQVADLKGKTVVVTKGTTNEQAMHNVDAKQQLGLNIVTAPDHEQSYQMLVDGKADAFATDDILLYGLIARHKSQDKFRVTGDYLSYDPYGIMYRKGEPQMKDVVERAFRKLASNRDIVPLYNKWFVARLPTGEKLNVALSPQLEEAFKALDDSAGGAN</sequence>
<keyword evidence="4" id="KW-0732">Signal</keyword>
<keyword evidence="5" id="KW-0574">Periplasm</keyword>
<evidence type="ECO:0000256" key="1">
    <source>
        <dbReference type="ARBA" id="ARBA00004418"/>
    </source>
</evidence>
<comment type="caution">
    <text evidence="8">The sequence shown here is derived from an EMBL/GenBank/DDBJ whole genome shotgun (WGS) entry which is preliminary data.</text>
</comment>
<reference evidence="8 9" key="1">
    <citation type="submission" date="2019-06" db="EMBL/GenBank/DDBJ databases">
        <title>Genomic Encyclopedia of Type Strains, Phase IV (KMG-V): Genome sequencing to study the core and pangenomes of soil and plant-associated prokaryotes.</title>
        <authorList>
            <person name="Whitman W."/>
        </authorList>
    </citation>
    <scope>NUCLEOTIDE SEQUENCE [LARGE SCALE GENOMIC DNA]</scope>
    <source>
        <strain evidence="8 9">BR 10355</strain>
    </source>
</reference>
<dbReference type="InterPro" id="IPR051455">
    <property type="entry name" value="Bact_solute-bind_prot3"/>
</dbReference>
<dbReference type="GO" id="GO:0005576">
    <property type="term" value="C:extracellular region"/>
    <property type="evidence" value="ECO:0007669"/>
    <property type="project" value="TreeGrafter"/>
</dbReference>
<dbReference type="PANTHER" id="PTHR30085">
    <property type="entry name" value="AMINO ACID ABC TRANSPORTER PERMEASE"/>
    <property type="match status" value="1"/>
</dbReference>
<evidence type="ECO:0000313" key="9">
    <source>
        <dbReference type="Proteomes" id="UP000321304"/>
    </source>
</evidence>
<dbReference type="OrthoDB" id="7240770at2"/>
<keyword evidence="6" id="KW-0029">Amino-acid transport</keyword>
<dbReference type="GO" id="GO:0030288">
    <property type="term" value="C:outer membrane-bounded periplasmic space"/>
    <property type="evidence" value="ECO:0007669"/>
    <property type="project" value="TreeGrafter"/>
</dbReference>
<organism evidence="8 9">
    <name type="scientific">Bradyrhizobium macuxiense</name>
    <dbReference type="NCBI Taxonomy" id="1755647"/>
    <lineage>
        <taxon>Bacteria</taxon>
        <taxon>Pseudomonadati</taxon>
        <taxon>Pseudomonadota</taxon>
        <taxon>Alphaproteobacteria</taxon>
        <taxon>Hyphomicrobiales</taxon>
        <taxon>Nitrobacteraceae</taxon>
        <taxon>Bradyrhizobium</taxon>
    </lineage>
</organism>
<accession>A0A560KXR8</accession>
<dbReference type="FunFam" id="3.40.190.10:FF:000052">
    <property type="entry name" value="Amino acid ABC transporter substrate-binding protein"/>
    <property type="match status" value="1"/>
</dbReference>
<dbReference type="Pfam" id="PF00497">
    <property type="entry name" value="SBP_bac_3"/>
    <property type="match status" value="1"/>
</dbReference>
<feature type="domain" description="Solute-binding protein family 3/N-terminal" evidence="7">
    <location>
        <begin position="61"/>
        <end position="293"/>
    </location>
</feature>
<comment type="similarity">
    <text evidence="2">Belongs to the bacterial solute-binding protein 3 family.</text>
</comment>
<protein>
    <submittedName>
        <fullName evidence="8">Amino acid ABC transporter substrate-binding protein (PAAT family)</fullName>
    </submittedName>
</protein>
<proteinExistence type="inferred from homology"/>
<evidence type="ECO:0000313" key="8">
    <source>
        <dbReference type="EMBL" id="TWB88041.1"/>
    </source>
</evidence>
<dbReference type="Proteomes" id="UP000321304">
    <property type="component" value="Unassembled WGS sequence"/>
</dbReference>
<keyword evidence="3" id="KW-0813">Transport</keyword>
<dbReference type="AlphaFoldDB" id="A0A560KXR8"/>
<dbReference type="InterPro" id="IPR001638">
    <property type="entry name" value="Solute-binding_3/MltF_N"/>
</dbReference>
<gene>
    <name evidence="8" type="ORF">FBZ93_11930</name>
</gene>
<dbReference type="PROSITE" id="PS51257">
    <property type="entry name" value="PROKAR_LIPOPROTEIN"/>
    <property type="match status" value="1"/>
</dbReference>
<dbReference type="SUPFAM" id="SSF53850">
    <property type="entry name" value="Periplasmic binding protein-like II"/>
    <property type="match status" value="1"/>
</dbReference>
<dbReference type="EMBL" id="VITY01000019">
    <property type="protein sequence ID" value="TWB88041.1"/>
    <property type="molecule type" value="Genomic_DNA"/>
</dbReference>
<dbReference type="RefSeq" id="WP_146992098.1">
    <property type="nucleotide sequence ID" value="NZ_VITY01000019.1"/>
</dbReference>
<dbReference type="PANTHER" id="PTHR30085:SF2">
    <property type="entry name" value="GLUTAMATE_ASPARTATE IMPORT SOLUTE-BINDING PROTEIN"/>
    <property type="match status" value="1"/>
</dbReference>
<dbReference type="CDD" id="cd13688">
    <property type="entry name" value="PBP2_GltI_DEBP"/>
    <property type="match status" value="1"/>
</dbReference>
<dbReference type="GO" id="GO:0006865">
    <property type="term" value="P:amino acid transport"/>
    <property type="evidence" value="ECO:0007669"/>
    <property type="project" value="UniProtKB-KW"/>
</dbReference>
<evidence type="ECO:0000256" key="3">
    <source>
        <dbReference type="ARBA" id="ARBA00022448"/>
    </source>
</evidence>
<evidence type="ECO:0000256" key="4">
    <source>
        <dbReference type="ARBA" id="ARBA00022729"/>
    </source>
</evidence>
<evidence type="ECO:0000256" key="6">
    <source>
        <dbReference type="ARBA" id="ARBA00022970"/>
    </source>
</evidence>
<evidence type="ECO:0000256" key="2">
    <source>
        <dbReference type="ARBA" id="ARBA00010333"/>
    </source>
</evidence>
<comment type="subcellular location">
    <subcellularLocation>
        <location evidence="1">Periplasm</location>
    </subcellularLocation>
</comment>